<protein>
    <submittedName>
        <fullName evidence="1">Uncharacterized protein</fullName>
    </submittedName>
</protein>
<gene>
    <name evidence="1" type="ORF">KDW_44590</name>
</gene>
<accession>A0A5J4KUX4</accession>
<keyword evidence="2" id="KW-1185">Reference proteome</keyword>
<sequence length="64" mass="7298">MLELYRLGEELEFGDLVVHQDGVSHVLANSDKEENLDWDDIDTFEIGETYTRITAKNADRTGLV</sequence>
<reference evidence="1 2" key="1">
    <citation type="submission" date="2019-10" db="EMBL/GenBank/DDBJ databases">
        <title>Dictyobacter vulcani sp. nov., within the class Ktedonobacteria, isolated from soil of volcanic Mt. Zao.</title>
        <authorList>
            <person name="Zheng Y."/>
            <person name="Wang C.M."/>
            <person name="Sakai Y."/>
            <person name="Abe K."/>
            <person name="Yokota A."/>
            <person name="Yabe S."/>
        </authorList>
    </citation>
    <scope>NUCLEOTIDE SEQUENCE [LARGE SCALE GENOMIC DNA]</scope>
    <source>
        <strain evidence="1 2">W12</strain>
    </source>
</reference>
<proteinExistence type="predicted"/>
<organism evidence="1 2">
    <name type="scientific">Dictyobacter vulcani</name>
    <dbReference type="NCBI Taxonomy" id="2607529"/>
    <lineage>
        <taxon>Bacteria</taxon>
        <taxon>Bacillati</taxon>
        <taxon>Chloroflexota</taxon>
        <taxon>Ktedonobacteria</taxon>
        <taxon>Ktedonobacterales</taxon>
        <taxon>Dictyobacteraceae</taxon>
        <taxon>Dictyobacter</taxon>
    </lineage>
</organism>
<evidence type="ECO:0000313" key="2">
    <source>
        <dbReference type="Proteomes" id="UP000326912"/>
    </source>
</evidence>
<name>A0A5J4KUX4_9CHLR</name>
<dbReference type="AlphaFoldDB" id="A0A5J4KUX4"/>
<dbReference type="EMBL" id="BKZW01000002">
    <property type="protein sequence ID" value="GER90297.1"/>
    <property type="molecule type" value="Genomic_DNA"/>
</dbReference>
<comment type="caution">
    <text evidence="1">The sequence shown here is derived from an EMBL/GenBank/DDBJ whole genome shotgun (WGS) entry which is preliminary data.</text>
</comment>
<evidence type="ECO:0000313" key="1">
    <source>
        <dbReference type="EMBL" id="GER90297.1"/>
    </source>
</evidence>
<dbReference type="Proteomes" id="UP000326912">
    <property type="component" value="Unassembled WGS sequence"/>
</dbReference>